<evidence type="ECO:0000313" key="1">
    <source>
        <dbReference type="EMBL" id="RCN25411.1"/>
    </source>
</evidence>
<comment type="caution">
    <text evidence="1">The sequence shown here is derived from an EMBL/GenBank/DDBJ whole genome shotgun (WGS) entry which is preliminary data.</text>
</comment>
<keyword evidence="2" id="KW-1185">Reference proteome</keyword>
<gene>
    <name evidence="1" type="ORF">ANCCAN_28876</name>
</gene>
<protein>
    <submittedName>
        <fullName evidence="1">Uncharacterized protein</fullName>
    </submittedName>
</protein>
<dbReference type="AlphaFoldDB" id="A0A368F004"/>
<dbReference type="Proteomes" id="UP000252519">
    <property type="component" value="Unassembled WGS sequence"/>
</dbReference>
<name>A0A368F004_ANCCA</name>
<sequence>LPASGKTAAFQSHRRNTSDTSHIIRSAFKPYSQWKSVGPLSYNHTSLSSSGLDNVASDKPEDCWNPFLAAPFGSTQTMDDSHFGKCFDELPRKPEKEKGSELMCSSCDIDRCSIDSMDPFGAAPFDPSIIGHMNAGA</sequence>
<feature type="non-terminal residue" evidence="1">
    <location>
        <position position="1"/>
    </location>
</feature>
<proteinExistence type="predicted"/>
<dbReference type="STRING" id="29170.A0A368F004"/>
<accession>A0A368F004</accession>
<evidence type="ECO:0000313" key="2">
    <source>
        <dbReference type="Proteomes" id="UP000252519"/>
    </source>
</evidence>
<dbReference type="EMBL" id="JOJR01011989">
    <property type="protein sequence ID" value="RCN25411.1"/>
    <property type="molecule type" value="Genomic_DNA"/>
</dbReference>
<organism evidence="1 2">
    <name type="scientific">Ancylostoma caninum</name>
    <name type="common">Dog hookworm</name>
    <dbReference type="NCBI Taxonomy" id="29170"/>
    <lineage>
        <taxon>Eukaryota</taxon>
        <taxon>Metazoa</taxon>
        <taxon>Ecdysozoa</taxon>
        <taxon>Nematoda</taxon>
        <taxon>Chromadorea</taxon>
        <taxon>Rhabditida</taxon>
        <taxon>Rhabditina</taxon>
        <taxon>Rhabditomorpha</taxon>
        <taxon>Strongyloidea</taxon>
        <taxon>Ancylostomatidae</taxon>
        <taxon>Ancylostomatinae</taxon>
        <taxon>Ancylostoma</taxon>
    </lineage>
</organism>
<reference evidence="1 2" key="1">
    <citation type="submission" date="2014-10" db="EMBL/GenBank/DDBJ databases">
        <title>Draft genome of the hookworm Ancylostoma caninum.</title>
        <authorList>
            <person name="Mitreva M."/>
        </authorList>
    </citation>
    <scope>NUCLEOTIDE SEQUENCE [LARGE SCALE GENOMIC DNA]</scope>
    <source>
        <strain evidence="1 2">Baltimore</strain>
    </source>
</reference>